<dbReference type="EMBL" id="ACZI02000002">
    <property type="protein sequence ID" value="EFV12902.1"/>
    <property type="molecule type" value="Genomic_DNA"/>
</dbReference>
<accession>E5XRW7</accession>
<sequence length="142" mass="15921">MNALEEAESLVNGDRLEEWGDPRESFSRIAELWSAYLGVEVSSVDVAQLMILLKVSRGRKKFSRDSIVDIIGYAALAEKINEDARSKPRQWDSLQDVPDGIGVWNSEGVFYEPGLVSDLKGEGSYRGLHFPYTDAPVRVEEE</sequence>
<feature type="domain" description="DUF6378" evidence="1">
    <location>
        <begin position="3"/>
        <end position="80"/>
    </location>
</feature>
<dbReference type="STRING" id="679197.HMPREF9336_02239"/>
<protein>
    <recommendedName>
        <fullName evidence="1">DUF6378 domain-containing protein</fullName>
    </recommendedName>
</protein>
<comment type="caution">
    <text evidence="2">The sequence shown here is derived from an EMBL/GenBank/DDBJ whole genome shotgun (WGS) entry which is preliminary data.</text>
</comment>
<dbReference type="InterPro" id="IPR045958">
    <property type="entry name" value="DUF6378"/>
</dbReference>
<dbReference type="AlphaFoldDB" id="E5XRW7"/>
<evidence type="ECO:0000313" key="3">
    <source>
        <dbReference type="Proteomes" id="UP000004816"/>
    </source>
</evidence>
<evidence type="ECO:0000313" key="2">
    <source>
        <dbReference type="EMBL" id="EFV12902.1"/>
    </source>
</evidence>
<dbReference type="HOGENOM" id="CLU_1814477_0_0_11"/>
<dbReference type="eggNOG" id="ENOG5033BVK">
    <property type="taxonomic scope" value="Bacteria"/>
</dbReference>
<reference evidence="2 3" key="1">
    <citation type="journal article" date="2011" name="Stand. Genomic Sci.">
        <title>High quality draft genome sequence of Segniliparus rugosus CDC 945(T)= (ATCC BAA-974(T)).</title>
        <authorList>
            <person name="Earl A.M."/>
            <person name="Desjardins C.A."/>
            <person name="Fitzgerald M.G."/>
            <person name="Arachchi H.M."/>
            <person name="Zeng Q."/>
            <person name="Mehta T."/>
            <person name="Griggs A."/>
            <person name="Birren B.W."/>
            <person name="Toney N.C."/>
            <person name="Carr J."/>
            <person name="Posey J."/>
            <person name="Butler W.R."/>
        </authorList>
    </citation>
    <scope>NUCLEOTIDE SEQUENCE [LARGE SCALE GENOMIC DNA]</scope>
    <source>
        <strain evidence="3">ATCC BAA-974 / DSM 45345 / CCUG 50838 / CIP 108380 / JCM 13579 / CDC 945</strain>
    </source>
</reference>
<dbReference type="RefSeq" id="WP_007470404.1">
    <property type="nucleotide sequence ID" value="NZ_KI391953.1"/>
</dbReference>
<gene>
    <name evidence="2" type="ORF">HMPREF9336_02239</name>
</gene>
<dbReference type="Proteomes" id="UP000004816">
    <property type="component" value="Unassembled WGS sequence"/>
</dbReference>
<organism evidence="2 3">
    <name type="scientific">Segniliparus rugosus (strain ATCC BAA-974 / DSM 45345 / CCUG 50838 / CIP 108380 / JCM 13579 / CDC 945)</name>
    <dbReference type="NCBI Taxonomy" id="679197"/>
    <lineage>
        <taxon>Bacteria</taxon>
        <taxon>Bacillati</taxon>
        <taxon>Actinomycetota</taxon>
        <taxon>Actinomycetes</taxon>
        <taxon>Mycobacteriales</taxon>
        <taxon>Segniliparaceae</taxon>
        <taxon>Segniliparus</taxon>
    </lineage>
</organism>
<name>E5XRW7_SEGRC</name>
<keyword evidence="3" id="KW-1185">Reference proteome</keyword>
<dbReference type="Pfam" id="PF19905">
    <property type="entry name" value="DUF6378"/>
    <property type="match status" value="1"/>
</dbReference>
<dbReference type="OrthoDB" id="2376767at2"/>
<evidence type="ECO:0000259" key="1">
    <source>
        <dbReference type="Pfam" id="PF19905"/>
    </source>
</evidence>
<proteinExistence type="predicted"/>